<proteinExistence type="predicted"/>
<keyword evidence="2" id="KW-0680">Restriction system</keyword>
<sequence length="259" mass="30381">MTLTMKYKVHIVDTIKDCLKNKFQNYKPETDNMPFHYRLLGKDRMVLFSFLQSLNTTFGASIYEPVAKELAKITFKEVHTQYKLGNIITQDAQNEIQKIMNKLSVGGVVDKESETERIRKVAQSGKQNKLKSVKVDLFLVSKIDEVFMFDLKTVKPNKGDFISYKRNMLEWLAVYFFQNLKAKVHTLISIPYNPYEPKPYMRWTMKGMLDLENELKVADEFWDFLAGKGTYKSLLDCFEQAGIELRPEIDNYFSKFNKR</sequence>
<evidence type="ECO:0000313" key="7">
    <source>
        <dbReference type="EMBL" id="PIR91478.1"/>
    </source>
</evidence>
<dbReference type="GO" id="GO:0003677">
    <property type="term" value="F:DNA binding"/>
    <property type="evidence" value="ECO:0007669"/>
    <property type="project" value="InterPro"/>
</dbReference>
<dbReference type="Pfam" id="PF09520">
    <property type="entry name" value="RE_TdeIII"/>
    <property type="match status" value="1"/>
</dbReference>
<keyword evidence="4" id="KW-0378">Hydrolase</keyword>
<dbReference type="AlphaFoldDB" id="A0A2H0UXC2"/>
<dbReference type="GO" id="GO:0009036">
    <property type="term" value="F:type II site-specific deoxyribonuclease activity"/>
    <property type="evidence" value="ECO:0007669"/>
    <property type="project" value="InterPro"/>
</dbReference>
<evidence type="ECO:0000256" key="6">
    <source>
        <dbReference type="ARBA" id="ARBA00093790"/>
    </source>
</evidence>
<keyword evidence="1" id="KW-0540">Nuclease</keyword>
<dbReference type="Proteomes" id="UP000228906">
    <property type="component" value="Unassembled WGS sequence"/>
</dbReference>
<dbReference type="EC" id="3.1.21.4" evidence="6"/>
<accession>A0A2H0UXC2</accession>
<evidence type="ECO:0000256" key="4">
    <source>
        <dbReference type="ARBA" id="ARBA00022801"/>
    </source>
</evidence>
<comment type="caution">
    <text evidence="7">The sequence shown here is derived from an EMBL/GenBank/DDBJ whole genome shotgun (WGS) entry which is preliminary data.</text>
</comment>
<dbReference type="GO" id="GO:0009307">
    <property type="term" value="P:DNA restriction-modification system"/>
    <property type="evidence" value="ECO:0007669"/>
    <property type="project" value="InterPro"/>
</dbReference>
<evidence type="ECO:0000256" key="5">
    <source>
        <dbReference type="ARBA" id="ARBA00093760"/>
    </source>
</evidence>
<comment type="catalytic activity">
    <reaction evidence="5">
        <text>Endonucleolytic cleavage of DNA to give specific double-stranded fragments with terminal 5'-phosphates.</text>
        <dbReference type="EC" id="3.1.21.4"/>
    </reaction>
</comment>
<evidence type="ECO:0000313" key="8">
    <source>
        <dbReference type="Proteomes" id="UP000228906"/>
    </source>
</evidence>
<reference evidence="8" key="1">
    <citation type="submission" date="2017-09" db="EMBL/GenBank/DDBJ databases">
        <title>Depth-based differentiation of microbial function through sediment-hosted aquifers and enrichment of novel symbionts in the deep terrestrial subsurface.</title>
        <authorList>
            <person name="Probst A.J."/>
            <person name="Ladd B."/>
            <person name="Jarett J.K."/>
            <person name="Geller-Mcgrath D.E."/>
            <person name="Sieber C.M.K."/>
            <person name="Emerson J.B."/>
            <person name="Anantharaman K."/>
            <person name="Thomas B.C."/>
            <person name="Malmstrom R."/>
            <person name="Stieglmeier M."/>
            <person name="Klingl A."/>
            <person name="Woyke T."/>
            <person name="Ryan C.M."/>
            <person name="Banfield J.F."/>
        </authorList>
    </citation>
    <scope>NUCLEOTIDE SEQUENCE [LARGE SCALE GENOMIC DNA]</scope>
</reference>
<evidence type="ECO:0000256" key="2">
    <source>
        <dbReference type="ARBA" id="ARBA00022747"/>
    </source>
</evidence>
<protein>
    <recommendedName>
        <fullName evidence="6">type II site-specific deoxyribonuclease</fullName>
        <ecNumber evidence="6">3.1.21.4</ecNumber>
    </recommendedName>
</protein>
<evidence type="ECO:0000256" key="3">
    <source>
        <dbReference type="ARBA" id="ARBA00022759"/>
    </source>
</evidence>
<keyword evidence="3 7" id="KW-0255">Endonuclease</keyword>
<gene>
    <name evidence="7" type="ORF">COU03_01950</name>
</gene>
<dbReference type="EMBL" id="PFAV01000033">
    <property type="protein sequence ID" value="PIR91478.1"/>
    <property type="molecule type" value="Genomic_DNA"/>
</dbReference>
<dbReference type="InterPro" id="IPR019045">
    <property type="entry name" value="Restrct_endonuc_II_HinfI"/>
</dbReference>
<name>A0A2H0UXC2_9BACT</name>
<organism evidence="7 8">
    <name type="scientific">bacterium (Candidatus Gribaldobacteria) CG10_big_fil_rev_8_21_14_0_10_41_12</name>
    <dbReference type="NCBI Taxonomy" id="2014277"/>
    <lineage>
        <taxon>Bacteria</taxon>
        <taxon>Candidatus Gribaldobacteria</taxon>
    </lineage>
</organism>
<evidence type="ECO:0000256" key="1">
    <source>
        <dbReference type="ARBA" id="ARBA00022722"/>
    </source>
</evidence>